<dbReference type="RefSeq" id="WP_277357445.1">
    <property type="nucleotide sequence ID" value="NZ_JAROKN010000004.1"/>
</dbReference>
<dbReference type="Gene3D" id="1.10.30.50">
    <property type="match status" value="1"/>
</dbReference>
<dbReference type="EMBL" id="JAROKN010000004">
    <property type="protein sequence ID" value="MDF9276832.1"/>
    <property type="molecule type" value="Genomic_DNA"/>
</dbReference>
<name>A0ABT6CRX0_9MICC</name>
<evidence type="ECO:0000313" key="5">
    <source>
        <dbReference type="Proteomes" id="UP001220456"/>
    </source>
</evidence>
<reference evidence="4 5" key="1">
    <citation type="journal article" date="2023" name="Int. J. Syst. Evol. Microbiol.">
        <title>Arthrobacter vasquezii sp. nov., isolated from a soil sample from Union Glacier, Antarctica.</title>
        <authorList>
            <person name="Valenzuela-Ibaceta F."/>
            <person name="Carrasco V."/>
            <person name="Lagos-Moraga S."/>
            <person name="Dietz-Vargas C."/>
            <person name="Navarro C.A."/>
            <person name="Perez-Donoso J.M."/>
        </authorList>
    </citation>
    <scope>NUCLEOTIDE SEQUENCE [LARGE SCALE GENOMIC DNA]</scope>
    <source>
        <strain evidence="4 5">EH-1B-1</strain>
    </source>
</reference>
<feature type="region of interest" description="Disordered" evidence="2">
    <location>
        <begin position="519"/>
        <end position="546"/>
    </location>
</feature>
<feature type="domain" description="HNH nuclease" evidence="3">
    <location>
        <begin position="457"/>
        <end position="509"/>
    </location>
</feature>
<evidence type="ECO:0000256" key="1">
    <source>
        <dbReference type="ARBA" id="ARBA00023450"/>
    </source>
</evidence>
<dbReference type="CDD" id="cd00085">
    <property type="entry name" value="HNHc"/>
    <property type="match status" value="1"/>
</dbReference>
<protein>
    <submittedName>
        <fullName evidence="4">DUF222 domain-containing protein</fullName>
    </submittedName>
</protein>
<organism evidence="4 5">
    <name type="scientific">Arthrobacter vasquezii</name>
    <dbReference type="NCBI Taxonomy" id="2977629"/>
    <lineage>
        <taxon>Bacteria</taxon>
        <taxon>Bacillati</taxon>
        <taxon>Actinomycetota</taxon>
        <taxon>Actinomycetes</taxon>
        <taxon>Micrococcales</taxon>
        <taxon>Micrococcaceae</taxon>
        <taxon>Arthrobacter</taxon>
    </lineage>
</organism>
<dbReference type="Pfam" id="PF01844">
    <property type="entry name" value="HNH"/>
    <property type="match status" value="1"/>
</dbReference>
<proteinExistence type="inferred from homology"/>
<dbReference type="InterPro" id="IPR002711">
    <property type="entry name" value="HNH"/>
</dbReference>
<evidence type="ECO:0000259" key="3">
    <source>
        <dbReference type="SMART" id="SM00507"/>
    </source>
</evidence>
<comment type="similarity">
    <text evidence="1">Belongs to the Rv1128c/1148c/1588c/1702c/1945/3466 family.</text>
</comment>
<dbReference type="Proteomes" id="UP001220456">
    <property type="component" value="Unassembled WGS sequence"/>
</dbReference>
<feature type="compositionally biased region" description="Polar residues" evidence="2">
    <location>
        <begin position="520"/>
        <end position="532"/>
    </location>
</feature>
<comment type="caution">
    <text evidence="4">The sequence shown here is derived from an EMBL/GenBank/DDBJ whole genome shotgun (WGS) entry which is preliminary data.</text>
</comment>
<evidence type="ECO:0000256" key="2">
    <source>
        <dbReference type="SAM" id="MobiDB-lite"/>
    </source>
</evidence>
<dbReference type="Pfam" id="PF02720">
    <property type="entry name" value="DUF222"/>
    <property type="match status" value="1"/>
</dbReference>
<dbReference type="SMART" id="SM00507">
    <property type="entry name" value="HNHc"/>
    <property type="match status" value="1"/>
</dbReference>
<dbReference type="InterPro" id="IPR003615">
    <property type="entry name" value="HNH_nuc"/>
</dbReference>
<sequence length="546" mass="59594">MGIRMWETLEEADGLTREEAYERVLDAAYAEADQRWWDLHPGQSFSLDWDDEFDDGESEARSRAAVDSASAYQLVGRLQNIRSSESRRSRSIADSLDLLRAAQRLASWAAARQAVLIADVFDHIRAIDGTALGKPGEGGTSPDLSFTMAAEEIAPLLRVPGRAAQQMLGEALRLREDLPGTWEALDDGTISPTQAQVIVQESQCIPAEATAGFEDAVLETAGALTRPKLVRRCRQLREKLHPESIIERKTREVKDRRVAVEPERDGMAWLSAYLPAEQAHGIFNRVDAAARSLQGRDEARTLSQLRADVFADVLTHTCTGDPEKGTGFRGVGATVFVTVPVMTLLGHKRTDWQDLSGARGTDFDESAAVNLPADAVEAVAQEAHAGAPRVAGALAIESAAPDLEGCENGYLDGYGPMDPETARNLAAHAPSFTRILVHPETGAVLSVGRDRYRPPKHLQDWVRITNPTCIHPGCNRSSWSCEIDHIIPWAHGGQTSLTNLGPRCKRHHMMKTEGLWSIGQDDSGTPNVTSLGGETYVEPPELPPPF</sequence>
<dbReference type="InterPro" id="IPR003870">
    <property type="entry name" value="DUF222"/>
</dbReference>
<accession>A0ABT6CRX0</accession>
<keyword evidence="5" id="KW-1185">Reference proteome</keyword>
<gene>
    <name evidence="4" type="ORF">P4U43_03400</name>
</gene>
<evidence type="ECO:0000313" key="4">
    <source>
        <dbReference type="EMBL" id="MDF9276832.1"/>
    </source>
</evidence>